<gene>
    <name evidence="1" type="ORF">MPPM_2038</name>
</gene>
<protein>
    <submittedName>
        <fullName evidence="1">Uncharacterized protein</fullName>
    </submittedName>
</protein>
<evidence type="ECO:0000313" key="2">
    <source>
        <dbReference type="Proteomes" id="UP000218288"/>
    </source>
</evidence>
<dbReference type="AlphaFoldDB" id="A0A160PEQ2"/>
<proteinExistence type="predicted"/>
<dbReference type="RefSeq" id="WP_096484940.1">
    <property type="nucleotide sequence ID" value="NZ_AP014809.1"/>
</dbReference>
<evidence type="ECO:0000313" key="1">
    <source>
        <dbReference type="EMBL" id="BAU90643.1"/>
    </source>
</evidence>
<accession>A0A160PEQ2</accession>
<dbReference type="Proteomes" id="UP000218288">
    <property type="component" value="Chromosome"/>
</dbReference>
<dbReference type="OrthoDB" id="10003855at2"/>
<reference evidence="1 2" key="1">
    <citation type="journal article" date="2016" name="Genome Announc.">
        <title>Complete Genome Sequence of Methylobacterium populi P-1M, Isolated from Pink-Pigmented Household Biofilm.</title>
        <authorList>
            <person name="Morohoshi T."/>
            <person name="Ikeda T."/>
        </authorList>
    </citation>
    <scope>NUCLEOTIDE SEQUENCE [LARGE SCALE GENOMIC DNA]</scope>
    <source>
        <strain evidence="1 2">P-1M</strain>
    </source>
</reference>
<organism evidence="1 2">
    <name type="scientific">Methylorubrum populi</name>
    <dbReference type="NCBI Taxonomy" id="223967"/>
    <lineage>
        <taxon>Bacteria</taxon>
        <taxon>Pseudomonadati</taxon>
        <taxon>Pseudomonadota</taxon>
        <taxon>Alphaproteobacteria</taxon>
        <taxon>Hyphomicrobiales</taxon>
        <taxon>Methylobacteriaceae</taxon>
        <taxon>Methylorubrum</taxon>
    </lineage>
</organism>
<name>A0A160PEQ2_9HYPH</name>
<dbReference type="EMBL" id="AP014809">
    <property type="protein sequence ID" value="BAU90643.1"/>
    <property type="molecule type" value="Genomic_DNA"/>
</dbReference>
<sequence length="444" mass="45912">MLTRPLMLNPPALQAPARTAGQYVTPAGRFYRMTYDAALDRLNFFRVRASAFNDLVTSVSSGAQVAALTAAGRVGIWNVGSTGLAAAPVADYAYPPFVTGYQLHSVNAAADALYTGSGGSFLIRNLATGASSGAIPGQSGFSTASFTYGTGDGWVAQIQQANGTQPGTTPWSYETSANVTRLRIAYAVNSAGATALARVAPGGLQALPFTGVPRVLDRANTVFWVRVVLGDVTRAFGRQSFVATSATVDVDEIDVEMLEDGSALVSMVRASWYGIVRADLTGASFVPLSVFYSRRDAVPCSVANGLYTSRAQQWGSGRDVFVGQYSLLASALLPGAVGLFRGPGVADPATGATLAARFRSVSLDGTTLVDGPPPSGGGGGLIGIPHLGALLAYTANSTAAMISFDAGATWRAVTTFRSASDNTAPVLGVPDWADLRAATPLFIV</sequence>